<proteinExistence type="predicted"/>
<dbReference type="AlphaFoldDB" id="A0A8H7ADM3"/>
<dbReference type="Proteomes" id="UP000606974">
    <property type="component" value="Unassembled WGS sequence"/>
</dbReference>
<name>A0A8H7ADM3_9EURO</name>
<evidence type="ECO:0000313" key="1">
    <source>
        <dbReference type="EMBL" id="KAF7505832.1"/>
    </source>
</evidence>
<gene>
    <name evidence="1" type="ORF">GJ744_000407</name>
</gene>
<protein>
    <submittedName>
        <fullName evidence="1">Uncharacterized protein</fullName>
    </submittedName>
</protein>
<reference evidence="1" key="1">
    <citation type="submission" date="2020-02" db="EMBL/GenBank/DDBJ databases">
        <authorList>
            <person name="Palmer J.M."/>
        </authorList>
    </citation>
    <scope>NUCLEOTIDE SEQUENCE</scope>
    <source>
        <strain evidence="1">EPUS1.4</strain>
        <tissue evidence="1">Thallus</tissue>
    </source>
</reference>
<dbReference type="EMBL" id="JAACFV010000100">
    <property type="protein sequence ID" value="KAF7505832.1"/>
    <property type="molecule type" value="Genomic_DNA"/>
</dbReference>
<organism evidence="1 2">
    <name type="scientific">Endocarpon pusillum</name>
    <dbReference type="NCBI Taxonomy" id="364733"/>
    <lineage>
        <taxon>Eukaryota</taxon>
        <taxon>Fungi</taxon>
        <taxon>Dikarya</taxon>
        <taxon>Ascomycota</taxon>
        <taxon>Pezizomycotina</taxon>
        <taxon>Eurotiomycetes</taxon>
        <taxon>Chaetothyriomycetidae</taxon>
        <taxon>Verrucariales</taxon>
        <taxon>Verrucariaceae</taxon>
        <taxon>Endocarpon</taxon>
    </lineage>
</organism>
<comment type="caution">
    <text evidence="1">The sequence shown here is derived from an EMBL/GenBank/DDBJ whole genome shotgun (WGS) entry which is preliminary data.</text>
</comment>
<evidence type="ECO:0000313" key="2">
    <source>
        <dbReference type="Proteomes" id="UP000606974"/>
    </source>
</evidence>
<keyword evidence="2" id="KW-1185">Reference proteome</keyword>
<accession>A0A8H7ADM3</accession>
<sequence>MDLRRSKRVSKPKIPWEERAVSSAASNAKLIEKTAKTKHGTTLKPPTIGRIPETIEIDVNEQIEMNEDSDSIETH</sequence>